<dbReference type="RefSeq" id="WP_133192933.1">
    <property type="nucleotide sequence ID" value="NZ_JBHUCW010000015.1"/>
</dbReference>
<evidence type="ECO:0000313" key="1">
    <source>
        <dbReference type="EMBL" id="TDG25881.1"/>
    </source>
</evidence>
<protein>
    <submittedName>
        <fullName evidence="1">Uncharacterized protein</fullName>
    </submittedName>
</protein>
<dbReference type="OrthoDB" id="7041946at2"/>
<dbReference type="AlphaFoldDB" id="A0A4R5MF51"/>
<gene>
    <name evidence="1" type="ORF">EYW47_00480</name>
</gene>
<sequence length="99" mass="11064">MIKPTIGRIVWFHPEQSYPHLVQHDKTQPLAAIVTYVWSDTLVNLSVFDQDGKQYAATSVFLHQGDESVMTNGPYAEWMPYQKGQAAKTEALEAAKGNA</sequence>
<evidence type="ECO:0000313" key="2">
    <source>
        <dbReference type="Proteomes" id="UP000295722"/>
    </source>
</evidence>
<name>A0A4R5MF51_9BURK</name>
<comment type="caution">
    <text evidence="1">The sequence shown here is derived from an EMBL/GenBank/DDBJ whole genome shotgun (WGS) entry which is preliminary data.</text>
</comment>
<organism evidence="1 2">
    <name type="scientific">Paraburkholderia silviterrae</name>
    <dbReference type="NCBI Taxonomy" id="2528715"/>
    <lineage>
        <taxon>Bacteria</taxon>
        <taxon>Pseudomonadati</taxon>
        <taxon>Pseudomonadota</taxon>
        <taxon>Betaproteobacteria</taxon>
        <taxon>Burkholderiales</taxon>
        <taxon>Burkholderiaceae</taxon>
        <taxon>Paraburkholderia</taxon>
    </lineage>
</organism>
<reference evidence="1 2" key="1">
    <citation type="submission" date="2019-03" db="EMBL/GenBank/DDBJ databases">
        <title>Paraburkholderia sp. 4M-K11, isolated from subtropical forest soil.</title>
        <authorList>
            <person name="Gao Z.-H."/>
            <person name="Qiu L.-H."/>
        </authorList>
    </citation>
    <scope>NUCLEOTIDE SEQUENCE [LARGE SCALE GENOMIC DNA]</scope>
    <source>
        <strain evidence="1 2">4M-K11</strain>
    </source>
</reference>
<accession>A0A4R5MF51</accession>
<dbReference type="Proteomes" id="UP000295722">
    <property type="component" value="Unassembled WGS sequence"/>
</dbReference>
<proteinExistence type="predicted"/>
<keyword evidence="2" id="KW-1185">Reference proteome</keyword>
<dbReference type="EMBL" id="SMRP01000001">
    <property type="protein sequence ID" value="TDG25881.1"/>
    <property type="molecule type" value="Genomic_DNA"/>
</dbReference>